<dbReference type="Pfam" id="PF03965">
    <property type="entry name" value="Penicillinase_R"/>
    <property type="match status" value="1"/>
</dbReference>
<name>A0ABT2RUQ1_9FIRM</name>
<keyword evidence="3" id="KW-0238">DNA-binding</keyword>
<dbReference type="RefSeq" id="WP_158362140.1">
    <property type="nucleotide sequence ID" value="NZ_JAOQKC010000004.1"/>
</dbReference>
<dbReference type="Gene3D" id="1.10.10.10">
    <property type="entry name" value="Winged helix-like DNA-binding domain superfamily/Winged helix DNA-binding domain"/>
    <property type="match status" value="1"/>
</dbReference>
<evidence type="ECO:0000256" key="4">
    <source>
        <dbReference type="ARBA" id="ARBA00023163"/>
    </source>
</evidence>
<accession>A0ABT2RUQ1</accession>
<sequence length="125" mass="14731">MEDLKLYDAEYRLLEIVWEKEPLSSTELYKECLPRLGWKKSTTYTVLRKLVERKILKNENGAVTALVKKETVQRYESQAVVEKWFDHSLPGFVAAFLGEKKLSRKEAEELKQLIDTYQEDGEDMR</sequence>
<proteinExistence type="inferred from homology"/>
<gene>
    <name evidence="5" type="ORF">OCV63_03890</name>
</gene>
<comment type="similarity">
    <text evidence="1">Belongs to the BlaI transcriptional regulatory family.</text>
</comment>
<dbReference type="InterPro" id="IPR036390">
    <property type="entry name" value="WH_DNA-bd_sf"/>
</dbReference>
<dbReference type="InterPro" id="IPR005650">
    <property type="entry name" value="BlaI_family"/>
</dbReference>
<dbReference type="PIRSF" id="PIRSF019455">
    <property type="entry name" value="CopR_AtkY"/>
    <property type="match status" value="1"/>
</dbReference>
<reference evidence="5 6" key="1">
    <citation type="journal article" date="2021" name="ISME Commun">
        <title>Automated analysis of genomic sequences facilitates high-throughput and comprehensive description of bacteria.</title>
        <authorList>
            <person name="Hitch T.C.A."/>
        </authorList>
    </citation>
    <scope>NUCLEOTIDE SEQUENCE [LARGE SCALE GENOMIC DNA]</scope>
    <source>
        <strain evidence="5 6">Sanger_04</strain>
    </source>
</reference>
<keyword evidence="4" id="KW-0804">Transcription</keyword>
<dbReference type="EMBL" id="JAOQKC010000004">
    <property type="protein sequence ID" value="MCU6696038.1"/>
    <property type="molecule type" value="Genomic_DNA"/>
</dbReference>
<comment type="caution">
    <text evidence="5">The sequence shown here is derived from an EMBL/GenBank/DDBJ whole genome shotgun (WGS) entry which is preliminary data.</text>
</comment>
<protein>
    <submittedName>
        <fullName evidence="5">BlaI/MecI/CopY family transcriptional regulator</fullName>
    </submittedName>
</protein>
<keyword evidence="6" id="KW-1185">Reference proteome</keyword>
<evidence type="ECO:0000256" key="1">
    <source>
        <dbReference type="ARBA" id="ARBA00011046"/>
    </source>
</evidence>
<evidence type="ECO:0000256" key="3">
    <source>
        <dbReference type="ARBA" id="ARBA00023125"/>
    </source>
</evidence>
<dbReference type="Proteomes" id="UP001652461">
    <property type="component" value="Unassembled WGS sequence"/>
</dbReference>
<organism evidence="5 6">
    <name type="scientific">Laedolimicola ammoniilytica</name>
    <dbReference type="NCBI Taxonomy" id="2981771"/>
    <lineage>
        <taxon>Bacteria</taxon>
        <taxon>Bacillati</taxon>
        <taxon>Bacillota</taxon>
        <taxon>Clostridia</taxon>
        <taxon>Lachnospirales</taxon>
        <taxon>Lachnospiraceae</taxon>
        <taxon>Laedolimicola</taxon>
    </lineage>
</organism>
<dbReference type="Gene3D" id="1.10.4040.10">
    <property type="entry name" value="Penicillinase repressor domain"/>
    <property type="match status" value="1"/>
</dbReference>
<evidence type="ECO:0000313" key="5">
    <source>
        <dbReference type="EMBL" id="MCU6696038.1"/>
    </source>
</evidence>
<evidence type="ECO:0000256" key="2">
    <source>
        <dbReference type="ARBA" id="ARBA00023015"/>
    </source>
</evidence>
<keyword evidence="2" id="KW-0805">Transcription regulation</keyword>
<dbReference type="InterPro" id="IPR036388">
    <property type="entry name" value="WH-like_DNA-bd_sf"/>
</dbReference>
<dbReference type="SUPFAM" id="SSF46785">
    <property type="entry name" value="Winged helix' DNA-binding domain"/>
    <property type="match status" value="1"/>
</dbReference>
<evidence type="ECO:0000313" key="6">
    <source>
        <dbReference type="Proteomes" id="UP001652461"/>
    </source>
</evidence>